<dbReference type="Proteomes" id="UP000008237">
    <property type="component" value="Unassembled WGS sequence"/>
</dbReference>
<protein>
    <recommendedName>
        <fullName evidence="4">Kielin/chordin-like protein</fullName>
    </recommendedName>
</protein>
<keyword evidence="1" id="KW-0732">Signal</keyword>
<feature type="signal peptide" evidence="1">
    <location>
        <begin position="1"/>
        <end position="25"/>
    </location>
</feature>
<organism evidence="3">
    <name type="scientific">Harpegnathos saltator</name>
    <name type="common">Jerdon's jumping ant</name>
    <dbReference type="NCBI Taxonomy" id="610380"/>
    <lineage>
        <taxon>Eukaryota</taxon>
        <taxon>Metazoa</taxon>
        <taxon>Ecdysozoa</taxon>
        <taxon>Arthropoda</taxon>
        <taxon>Hexapoda</taxon>
        <taxon>Insecta</taxon>
        <taxon>Pterygota</taxon>
        <taxon>Neoptera</taxon>
        <taxon>Endopterygota</taxon>
        <taxon>Hymenoptera</taxon>
        <taxon>Apocrita</taxon>
        <taxon>Aculeata</taxon>
        <taxon>Formicoidea</taxon>
        <taxon>Formicidae</taxon>
        <taxon>Ponerinae</taxon>
        <taxon>Ponerini</taxon>
        <taxon>Harpegnathos</taxon>
    </lineage>
</organism>
<proteinExistence type="predicted"/>
<dbReference type="EMBL" id="GL453395">
    <property type="protein sequence ID" value="EFN76039.1"/>
    <property type="molecule type" value="Genomic_DNA"/>
</dbReference>
<dbReference type="OMA" id="IHTHESH"/>
<evidence type="ECO:0000256" key="1">
    <source>
        <dbReference type="SAM" id="SignalP"/>
    </source>
</evidence>
<evidence type="ECO:0008006" key="4">
    <source>
        <dbReference type="Google" id="ProtNLM"/>
    </source>
</evidence>
<gene>
    <name evidence="2" type="ORF">EAI_16142</name>
</gene>
<keyword evidence="3" id="KW-1185">Reference proteome</keyword>
<reference evidence="2 3" key="1">
    <citation type="journal article" date="2010" name="Science">
        <title>Genomic comparison of the ants Camponotus floridanus and Harpegnathos saltator.</title>
        <authorList>
            <person name="Bonasio R."/>
            <person name="Zhang G."/>
            <person name="Ye C."/>
            <person name="Mutti N.S."/>
            <person name="Fang X."/>
            <person name="Qin N."/>
            <person name="Donahue G."/>
            <person name="Yang P."/>
            <person name="Li Q."/>
            <person name="Li C."/>
            <person name="Zhang P."/>
            <person name="Huang Z."/>
            <person name="Berger S.L."/>
            <person name="Reinberg D."/>
            <person name="Wang J."/>
            <person name="Liebig J."/>
        </authorList>
    </citation>
    <scope>NUCLEOTIDE SEQUENCE [LARGE SCALE GENOMIC DNA]</scope>
    <source>
        <strain evidence="2 3">R22 G/1</strain>
    </source>
</reference>
<dbReference type="InParanoid" id="E2C7Q6"/>
<feature type="chain" id="PRO_5003158116" description="Kielin/chordin-like protein" evidence="1">
    <location>
        <begin position="26"/>
        <end position="307"/>
    </location>
</feature>
<accession>E2C7Q6</accession>
<name>E2C7Q6_HARSA</name>
<dbReference type="KEGG" id="hst:105190888"/>
<evidence type="ECO:0000313" key="3">
    <source>
        <dbReference type="Proteomes" id="UP000008237"/>
    </source>
</evidence>
<dbReference type="AlphaFoldDB" id="E2C7Q6"/>
<dbReference type="OrthoDB" id="365605at2759"/>
<dbReference type="PhylomeDB" id="E2C7Q6"/>
<sequence>MLRRSTYFIIQKCTYLAVVATIVAADQENCDNVKCVGPLMYYNSLGCKPIYKKEGDCCALKYNCDHLKARSKDKCYVNNNVYEIDELLKDEDGNRCDQGCRCGERKSGYAGFWCALTLCVELGPIRSGCYTRENVTMCCPTKSELACPGLQRPRDRLKCRVNGTTYFDGQRFWVPDGGPYGSTCVCQEGYKGENVPPFCMKVNRQTCDPFFQDASYVHEQCAPIYYRGQDIPNTCNGFWTCQNADDQVIHTHESHETPEEECYFGNLTLHHHDKLNKIEDGWCMKCVCEVPPVPTCLQVPAEQCKES</sequence>
<evidence type="ECO:0000313" key="2">
    <source>
        <dbReference type="EMBL" id="EFN76039.1"/>
    </source>
</evidence>